<keyword evidence="3" id="KW-1185">Reference proteome</keyword>
<gene>
    <name evidence="2" type="ORF">PAL_GLEAN10000277</name>
</gene>
<proteinExistence type="predicted"/>
<feature type="compositionally biased region" description="Basic and acidic residues" evidence="1">
    <location>
        <begin position="28"/>
        <end position="45"/>
    </location>
</feature>
<organism evidence="2 3">
    <name type="scientific">Pteropus alecto</name>
    <name type="common">Black flying fox</name>
    <dbReference type="NCBI Taxonomy" id="9402"/>
    <lineage>
        <taxon>Eukaryota</taxon>
        <taxon>Metazoa</taxon>
        <taxon>Chordata</taxon>
        <taxon>Craniata</taxon>
        <taxon>Vertebrata</taxon>
        <taxon>Euteleostomi</taxon>
        <taxon>Mammalia</taxon>
        <taxon>Eutheria</taxon>
        <taxon>Laurasiatheria</taxon>
        <taxon>Chiroptera</taxon>
        <taxon>Yinpterochiroptera</taxon>
        <taxon>Pteropodoidea</taxon>
        <taxon>Pteropodidae</taxon>
        <taxon>Pteropodinae</taxon>
        <taxon>Pteropus</taxon>
    </lineage>
</organism>
<dbReference type="PANTHER" id="PTHR31883">
    <property type="entry name" value="PROTEIN FRG2-RELATED"/>
    <property type="match status" value="1"/>
</dbReference>
<dbReference type="eggNOG" id="ENOG502SNAQ">
    <property type="taxonomic scope" value="Eukaryota"/>
</dbReference>
<dbReference type="Proteomes" id="UP000010552">
    <property type="component" value="Unassembled WGS sequence"/>
</dbReference>
<feature type="compositionally biased region" description="Basic and acidic residues" evidence="1">
    <location>
        <begin position="117"/>
        <end position="139"/>
    </location>
</feature>
<evidence type="ECO:0000256" key="1">
    <source>
        <dbReference type="SAM" id="MobiDB-lite"/>
    </source>
</evidence>
<dbReference type="PRINTS" id="PR02074">
    <property type="entry name" value="PROTEINFRG2"/>
</dbReference>
<feature type="region of interest" description="Disordered" evidence="1">
    <location>
        <begin position="1"/>
        <end position="174"/>
    </location>
</feature>
<feature type="compositionally biased region" description="Basic residues" evidence="1">
    <location>
        <begin position="150"/>
        <end position="164"/>
    </location>
</feature>
<feature type="compositionally biased region" description="Polar residues" evidence="1">
    <location>
        <begin position="46"/>
        <end position="59"/>
    </location>
</feature>
<evidence type="ECO:0000313" key="3">
    <source>
        <dbReference type="Proteomes" id="UP000010552"/>
    </source>
</evidence>
<dbReference type="PANTHER" id="PTHR31883:SF1">
    <property type="entry name" value="PROTEIN FRG2-LIKE-2"/>
    <property type="match status" value="1"/>
</dbReference>
<reference evidence="3" key="1">
    <citation type="journal article" date="2013" name="Science">
        <title>Comparative analysis of bat genomes provides insight into the evolution of flight and immunity.</title>
        <authorList>
            <person name="Zhang G."/>
            <person name="Cowled C."/>
            <person name="Shi Z."/>
            <person name="Huang Z."/>
            <person name="Bishop-Lilly K.A."/>
            <person name="Fang X."/>
            <person name="Wynne J.W."/>
            <person name="Xiong Z."/>
            <person name="Baker M.L."/>
            <person name="Zhao W."/>
            <person name="Tachedjian M."/>
            <person name="Zhu Y."/>
            <person name="Zhou P."/>
            <person name="Jiang X."/>
            <person name="Ng J."/>
            <person name="Yang L."/>
            <person name="Wu L."/>
            <person name="Xiao J."/>
            <person name="Feng Y."/>
            <person name="Chen Y."/>
            <person name="Sun X."/>
            <person name="Zhang Y."/>
            <person name="Marsh G.A."/>
            <person name="Crameri G."/>
            <person name="Broder C.C."/>
            <person name="Frey K.G."/>
            <person name="Wang L.F."/>
            <person name="Wang J."/>
        </authorList>
    </citation>
    <scope>NUCLEOTIDE SEQUENCE [LARGE SCALE GENOMIC DNA]</scope>
</reference>
<dbReference type="EMBL" id="KB031002">
    <property type="protein sequence ID" value="ELK06695.1"/>
    <property type="molecule type" value="Genomic_DNA"/>
</dbReference>
<protein>
    <submittedName>
        <fullName evidence="2">Protein FRG2</fullName>
    </submittedName>
</protein>
<dbReference type="Pfam" id="PF15315">
    <property type="entry name" value="FRG2"/>
    <property type="match status" value="1"/>
</dbReference>
<dbReference type="InterPro" id="IPR026245">
    <property type="entry name" value="FRG2"/>
</dbReference>
<accession>L5K567</accession>
<dbReference type="InParanoid" id="L5K567"/>
<feature type="compositionally biased region" description="Basic and acidic residues" evidence="1">
    <location>
        <begin position="1"/>
        <end position="11"/>
    </location>
</feature>
<name>L5K567_PTEAL</name>
<evidence type="ECO:0000313" key="2">
    <source>
        <dbReference type="EMBL" id="ELK06695.1"/>
    </source>
</evidence>
<feature type="compositionally biased region" description="Basic and acidic residues" evidence="1">
    <location>
        <begin position="87"/>
        <end position="96"/>
    </location>
</feature>
<sequence>MDSSMRNKDPHGPSIGSPTDQHPLIKNSFEEKGSDEEKAFEEESKTFSSQLRENSTQRQGLEPETDKEENSKETKFKGRKSCIAPSEAERCSNRESSRRRKSRSRDSPRATAGASLGEERSVTLEKKTRKVPDAGHSSDCETTPDVCPRRAQRRRTGCSKRPRSRSPGVQPPPLRKCLVTSLRAMSEAIYQNMVRVQNQRVPSQLSGEQLSMLSQIRERLCAQVQTVYTMATQAAYVFPAETWLIPTPMPGPWGPAGDGEEAQSSS</sequence>
<dbReference type="AlphaFoldDB" id="L5K567"/>